<feature type="transmembrane region" description="Helical" evidence="1">
    <location>
        <begin position="193"/>
        <end position="213"/>
    </location>
</feature>
<reference evidence="2 3" key="1">
    <citation type="submission" date="2019-07" db="EMBL/GenBank/DDBJ databases">
        <title>Genomic Encyclopedia of Type Strains, Phase IV (KMG-IV): sequencing the most valuable type-strain genomes for metagenomic binning, comparative biology and taxonomic classification.</title>
        <authorList>
            <person name="Goeker M."/>
        </authorList>
    </citation>
    <scope>NUCLEOTIDE SEQUENCE [LARGE SCALE GENOMIC DNA]</scope>
    <source>
        <strain evidence="2 3">DSM 44831</strain>
    </source>
</reference>
<keyword evidence="1" id="KW-0472">Membrane</keyword>
<dbReference type="RefSeq" id="WP_067985013.1">
    <property type="nucleotide sequence ID" value="NZ_VMSD01000005.1"/>
</dbReference>
<comment type="caution">
    <text evidence="2">The sequence shown here is derived from an EMBL/GenBank/DDBJ whole genome shotgun (WGS) entry which is preliminary data.</text>
</comment>
<sequence>MAMGGGSRSGHDPVGELIEDRAHDYAIRLDSAAEADSLDDFDRVVAGFLDDPELLVVQPDSRLRFGDVYDRACEPGPDDELWRARKPLIAGLIAADIEFRGPLRLSPTQNALLATQFEKLGAALSRHELPAHAVRAWTAAMELYRHAHNSDAEDRCGFALARARRATLPPGWARGASLAADLLCGYGYRPFRLLAWVVVQIAVFVGLALLLAGTKSPTDVVYLAVLTFLNPLDPNNVAGMEPQAKLLFATEACLGAVSMSVFFALLVRRWFRL</sequence>
<organism evidence="2 3">
    <name type="scientific">Nocardia caishijiensis</name>
    <dbReference type="NCBI Taxonomy" id="184756"/>
    <lineage>
        <taxon>Bacteria</taxon>
        <taxon>Bacillati</taxon>
        <taxon>Actinomycetota</taxon>
        <taxon>Actinomycetes</taxon>
        <taxon>Mycobacteriales</taxon>
        <taxon>Nocardiaceae</taxon>
        <taxon>Nocardia</taxon>
    </lineage>
</organism>
<evidence type="ECO:0000313" key="2">
    <source>
        <dbReference type="EMBL" id="KAF0846344.1"/>
    </source>
</evidence>
<protein>
    <submittedName>
        <fullName evidence="2">Uncharacterized protein</fullName>
    </submittedName>
</protein>
<gene>
    <name evidence="2" type="ORF">FNL39_105255</name>
</gene>
<keyword evidence="1" id="KW-0812">Transmembrane</keyword>
<name>A0ABQ6YKM5_9NOCA</name>
<proteinExistence type="predicted"/>
<keyword evidence="1" id="KW-1133">Transmembrane helix</keyword>
<evidence type="ECO:0000256" key="1">
    <source>
        <dbReference type="SAM" id="Phobius"/>
    </source>
</evidence>
<dbReference type="Proteomes" id="UP000798951">
    <property type="component" value="Unassembled WGS sequence"/>
</dbReference>
<feature type="transmembrane region" description="Helical" evidence="1">
    <location>
        <begin position="246"/>
        <end position="267"/>
    </location>
</feature>
<dbReference type="EMBL" id="VMSD01000005">
    <property type="protein sequence ID" value="KAF0846344.1"/>
    <property type="molecule type" value="Genomic_DNA"/>
</dbReference>
<evidence type="ECO:0000313" key="3">
    <source>
        <dbReference type="Proteomes" id="UP000798951"/>
    </source>
</evidence>
<keyword evidence="3" id="KW-1185">Reference proteome</keyword>
<accession>A0ABQ6YKM5</accession>